<accession>A0A223LEX4</accession>
<dbReference type="EMBL" id="MF479730">
    <property type="protein sequence ID" value="ASU00614.1"/>
    <property type="molecule type" value="Genomic_DNA"/>
</dbReference>
<name>A0A223LEX4_9CAUD</name>
<dbReference type="Proteomes" id="UP000221110">
    <property type="component" value="Segment"/>
</dbReference>
<evidence type="ECO:0000313" key="2">
    <source>
        <dbReference type="Proteomes" id="UP000221110"/>
    </source>
</evidence>
<dbReference type="RefSeq" id="YP_009613065.1">
    <property type="nucleotide sequence ID" value="NC_042019.1"/>
</dbReference>
<evidence type="ECO:0000313" key="1">
    <source>
        <dbReference type="EMBL" id="ASU00614.1"/>
    </source>
</evidence>
<keyword evidence="2" id="KW-1185">Reference proteome</keyword>
<reference evidence="1 2" key="1">
    <citation type="submission" date="2017-07" db="EMBL/GenBank/DDBJ databases">
        <title>In vitro design and evaluation of phage cocktails against multidrug-resistant Aeromonas salmonicida.</title>
        <authorList>
            <person name="Chen L."/>
            <person name="Yuan S."/>
            <person name="Ma Y."/>
        </authorList>
    </citation>
    <scope>NUCLEOTIDE SEQUENCE [LARGE SCALE GENOMIC DNA]</scope>
</reference>
<organism evidence="1 2">
    <name type="scientific">Aeromonas phage AS-gz</name>
    <dbReference type="NCBI Taxonomy" id="2026082"/>
    <lineage>
        <taxon>Viruses</taxon>
        <taxon>Duplodnaviria</taxon>
        <taxon>Heunggongvirae</taxon>
        <taxon>Uroviricota</taxon>
        <taxon>Caudoviricetes</taxon>
        <taxon>Pantevenvirales</taxon>
        <taxon>Straboviridae</taxon>
        <taxon>Tulanevirus</taxon>
        <taxon>Tulanevirus asgz</taxon>
    </lineage>
</organism>
<sequence>MEIEIAKKYRVIDASRFEDEHGIKNGHEFFVDSLDDDGDIWSHGIAWNGIDGDSRDAPPIGWALLMKGHQDHSPETPADYSGAIEQA</sequence>
<dbReference type="KEGG" id="vg:40089435"/>
<proteinExistence type="predicted"/>
<protein>
    <submittedName>
        <fullName evidence="1">Uncharacterized protein</fullName>
    </submittedName>
</protein>
<dbReference type="GeneID" id="40089435"/>